<dbReference type="GO" id="GO:0005634">
    <property type="term" value="C:nucleus"/>
    <property type="evidence" value="ECO:0007669"/>
    <property type="project" value="TreeGrafter"/>
</dbReference>
<feature type="region of interest" description="Disordered" evidence="5">
    <location>
        <begin position="45"/>
        <end position="71"/>
    </location>
</feature>
<keyword evidence="3" id="KW-0862">Zinc</keyword>
<evidence type="ECO:0000256" key="4">
    <source>
        <dbReference type="PROSITE-ProRule" id="PRU00134"/>
    </source>
</evidence>
<dbReference type="PROSITE" id="PS50865">
    <property type="entry name" value="ZF_MYND_2"/>
    <property type="match status" value="1"/>
</dbReference>
<organism evidence="7 8">
    <name type="scientific">Psilocybe cyanescens</name>
    <dbReference type="NCBI Taxonomy" id="93625"/>
    <lineage>
        <taxon>Eukaryota</taxon>
        <taxon>Fungi</taxon>
        <taxon>Dikarya</taxon>
        <taxon>Basidiomycota</taxon>
        <taxon>Agaricomycotina</taxon>
        <taxon>Agaricomycetes</taxon>
        <taxon>Agaricomycetidae</taxon>
        <taxon>Agaricales</taxon>
        <taxon>Agaricineae</taxon>
        <taxon>Strophariaceae</taxon>
        <taxon>Psilocybe</taxon>
    </lineage>
</organism>
<comment type="caution">
    <text evidence="7">The sequence shown here is derived from an EMBL/GenBank/DDBJ whole genome shotgun (WGS) entry which is preliminary data.</text>
</comment>
<accession>A0A409XQH5</accession>
<dbReference type="InParanoid" id="A0A409XQH5"/>
<evidence type="ECO:0000259" key="6">
    <source>
        <dbReference type="PROSITE" id="PS50865"/>
    </source>
</evidence>
<dbReference type="OrthoDB" id="2212237at2759"/>
<protein>
    <recommendedName>
        <fullName evidence="6">MYND-type domain-containing protein</fullName>
    </recommendedName>
</protein>
<dbReference type="AlphaFoldDB" id="A0A409XQH5"/>
<dbReference type="InterPro" id="IPR024119">
    <property type="entry name" value="TF_DEAF-1"/>
</dbReference>
<name>A0A409XQH5_PSICY</name>
<reference evidence="7 8" key="1">
    <citation type="journal article" date="2018" name="Evol. Lett.">
        <title>Horizontal gene cluster transfer increased hallucinogenic mushroom diversity.</title>
        <authorList>
            <person name="Reynolds H.T."/>
            <person name="Vijayakumar V."/>
            <person name="Gluck-Thaler E."/>
            <person name="Korotkin H.B."/>
            <person name="Matheny P.B."/>
            <person name="Slot J.C."/>
        </authorList>
    </citation>
    <scope>NUCLEOTIDE SEQUENCE [LARGE SCALE GENOMIC DNA]</scope>
    <source>
        <strain evidence="7 8">2631</strain>
    </source>
</reference>
<evidence type="ECO:0000256" key="3">
    <source>
        <dbReference type="ARBA" id="ARBA00022833"/>
    </source>
</evidence>
<evidence type="ECO:0000256" key="5">
    <source>
        <dbReference type="SAM" id="MobiDB-lite"/>
    </source>
</evidence>
<keyword evidence="8" id="KW-1185">Reference proteome</keyword>
<proteinExistence type="predicted"/>
<dbReference type="PROSITE" id="PS01360">
    <property type="entry name" value="ZF_MYND_1"/>
    <property type="match status" value="1"/>
</dbReference>
<evidence type="ECO:0000256" key="1">
    <source>
        <dbReference type="ARBA" id="ARBA00022723"/>
    </source>
</evidence>
<dbReference type="Gene3D" id="6.10.140.2220">
    <property type="match status" value="1"/>
</dbReference>
<evidence type="ECO:0000313" key="8">
    <source>
        <dbReference type="Proteomes" id="UP000283269"/>
    </source>
</evidence>
<dbReference type="PANTHER" id="PTHR10237:SF14">
    <property type="entry name" value="MYND-TYPE DOMAIN-CONTAINING PROTEIN"/>
    <property type="match status" value="1"/>
</dbReference>
<keyword evidence="1" id="KW-0479">Metal-binding</keyword>
<dbReference type="EMBL" id="NHYD01000886">
    <property type="protein sequence ID" value="PPQ92967.1"/>
    <property type="molecule type" value="Genomic_DNA"/>
</dbReference>
<dbReference type="GO" id="GO:0008270">
    <property type="term" value="F:zinc ion binding"/>
    <property type="evidence" value="ECO:0007669"/>
    <property type="project" value="UniProtKB-KW"/>
</dbReference>
<keyword evidence="2 4" id="KW-0863">Zinc-finger</keyword>
<gene>
    <name evidence="7" type="ORF">CVT25_000168</name>
</gene>
<evidence type="ECO:0000256" key="2">
    <source>
        <dbReference type="ARBA" id="ARBA00022771"/>
    </source>
</evidence>
<dbReference type="PANTHER" id="PTHR10237">
    <property type="entry name" value="DEFORMED EPIDERMAL AUTOREGULATORY FACTOR 1 HOMOLOG SUPPRESSIN"/>
    <property type="match status" value="1"/>
</dbReference>
<dbReference type="Pfam" id="PF01753">
    <property type="entry name" value="zf-MYND"/>
    <property type="match status" value="1"/>
</dbReference>
<dbReference type="SUPFAM" id="SSF144232">
    <property type="entry name" value="HIT/MYND zinc finger-like"/>
    <property type="match status" value="1"/>
</dbReference>
<dbReference type="GO" id="GO:0000981">
    <property type="term" value="F:DNA-binding transcription factor activity, RNA polymerase II-specific"/>
    <property type="evidence" value="ECO:0007669"/>
    <property type="project" value="TreeGrafter"/>
</dbReference>
<evidence type="ECO:0000313" key="7">
    <source>
        <dbReference type="EMBL" id="PPQ92967.1"/>
    </source>
</evidence>
<feature type="domain" description="MYND-type" evidence="6">
    <location>
        <begin position="4"/>
        <end position="41"/>
    </location>
</feature>
<sequence length="260" mass="29758">MTTCERCKTTTALKRCSRCKSASYCSKECQTADWKTHKRNCEQLSGSDASIPPAQNRGSQGDGKDSGLTPAAASVPISIPKSLAENTIDSEAVWGVKLLPGRYPFDPKRFISWQFNKDHEIFKRGELCPFTALYKIPIIIFSPRIHLGVHDPSDMEDNQPAVYLRIEPHDGFAPMHWQMDYPGSCYAVRRDGQPLTTEVLETMYEFHGSLLNSDYFEYPNFRNEPFPYQITPTVYHKFSDKYWKKERNRGRELASRGDGR</sequence>
<dbReference type="InterPro" id="IPR002893">
    <property type="entry name" value="Znf_MYND"/>
</dbReference>
<dbReference type="Proteomes" id="UP000283269">
    <property type="component" value="Unassembled WGS sequence"/>
</dbReference>
<dbReference type="STRING" id="93625.A0A409XQH5"/>